<dbReference type="PROSITE" id="PS50293">
    <property type="entry name" value="TPR_REGION"/>
    <property type="match status" value="1"/>
</dbReference>
<dbReference type="InterPro" id="IPR019734">
    <property type="entry name" value="TPR_rpt"/>
</dbReference>
<organism evidence="4 5">
    <name type="scientific">Desulfuromonas soudanensis</name>
    <dbReference type="NCBI Taxonomy" id="1603606"/>
    <lineage>
        <taxon>Bacteria</taxon>
        <taxon>Pseudomonadati</taxon>
        <taxon>Thermodesulfobacteriota</taxon>
        <taxon>Desulfuromonadia</taxon>
        <taxon>Desulfuromonadales</taxon>
        <taxon>Desulfuromonadaceae</taxon>
        <taxon>Desulfuromonas</taxon>
    </lineage>
</organism>
<dbReference type="PANTHER" id="PTHR45586">
    <property type="entry name" value="TPR REPEAT-CONTAINING PROTEIN PA4667"/>
    <property type="match status" value="1"/>
</dbReference>
<evidence type="ECO:0000313" key="4">
    <source>
        <dbReference type="EMBL" id="ALC16257.1"/>
    </source>
</evidence>
<dbReference type="EMBL" id="CP010802">
    <property type="protein sequence ID" value="ALC16257.1"/>
    <property type="molecule type" value="Genomic_DNA"/>
</dbReference>
<feature type="repeat" description="TPR" evidence="3">
    <location>
        <begin position="160"/>
        <end position="193"/>
    </location>
</feature>
<feature type="repeat" description="TPR" evidence="3">
    <location>
        <begin position="508"/>
        <end position="541"/>
    </location>
</feature>
<dbReference type="InterPro" id="IPR051012">
    <property type="entry name" value="CellSynth/LPSAsmb/PSIAsmb"/>
</dbReference>
<dbReference type="SUPFAM" id="SSF48452">
    <property type="entry name" value="TPR-like"/>
    <property type="match status" value="3"/>
</dbReference>
<dbReference type="OrthoDB" id="5400786at2"/>
<gene>
    <name evidence="4" type="ORF">DSOUD_1478</name>
</gene>
<evidence type="ECO:0008006" key="6">
    <source>
        <dbReference type="Google" id="ProtNLM"/>
    </source>
</evidence>
<feature type="repeat" description="TPR" evidence="3">
    <location>
        <begin position="457"/>
        <end position="490"/>
    </location>
</feature>
<dbReference type="AlphaFoldDB" id="A0A0M4DHI4"/>
<feature type="repeat" description="TPR" evidence="3">
    <location>
        <begin position="355"/>
        <end position="388"/>
    </location>
</feature>
<evidence type="ECO:0000256" key="3">
    <source>
        <dbReference type="PROSITE-ProRule" id="PRU00339"/>
    </source>
</evidence>
<dbReference type="SMART" id="SM00028">
    <property type="entry name" value="TPR"/>
    <property type="match status" value="12"/>
</dbReference>
<proteinExistence type="predicted"/>
<keyword evidence="1" id="KW-0677">Repeat</keyword>
<sequence length="823" mass="90972">MTNHGSLLLRGIVAILLLIPASRYTAYAEADPSSQQIERYRQVLAMDSGNLPLHYSLGLALLLDNRTQEAIDEFRSAYPALTDSIEMNFNFGLACARLGDSDSALLYFEQAEALGALDFPEIYPLVNAYYNLGLTFLDADALDEAAGLFRRVLALDPSRVEIFQLLGDLHARQGAVDKAIESLTAYLDRYPEDAVTREYIFSLYFNEALKLLEKDEPKARSLFEKALASSPDSPLALYYLGYLDYRQDLPAAAVERLAPVYDRSPPELQESIRSILFNCALTLQERHQLPEAQRAIEALDSGEGDDPKVLFLAGNIALDLKDFIGARDNYEKVLAINPAHRGAILNLVTANAGVVTQRVERGRILYRRGEYASALRELDQALAINPADSRAKAYAREARIEVDRLASEHFTEGARALDEGNPKMAIGLARAGLALIPESPAGLALLEKSRSALTKELEQILTEGEGLLEKGALSQAKSAFDRALTLDPDHEGARKGKRDVDLRLGEQARAANDRGQRALDEGKLLEARNAFSEALTLQPGHPESLTGLARAEDLISTVVNEELHWGRRALSDGRFAQARERFANALRLEDSPGIRRELQSAEKQFSVKIEILLQTAKDWTNQENFKGARSLYLQILALDPRHGAATAGLKNLSGQTTAFIRSQQDAAADEMADGQFKEALRRYRQILDLDPSDSEARRGLNRGKDLLKGELGRLIDAGKSALEGGRFQEAEAALLQALALDPYNGQAQAVLTRVKSALPPSIAPEDPRKLYLQGIEWYSQGLYREAIAAWTRVPPLSPHHEKALLNIEKARRKLHQVRQSQGE</sequence>
<name>A0A0M4DHI4_9BACT</name>
<evidence type="ECO:0000256" key="2">
    <source>
        <dbReference type="ARBA" id="ARBA00022803"/>
    </source>
</evidence>
<dbReference type="Gene3D" id="1.25.40.10">
    <property type="entry name" value="Tetratricopeptide repeat domain"/>
    <property type="match status" value="7"/>
</dbReference>
<feature type="repeat" description="TPR" evidence="3">
    <location>
        <begin position="126"/>
        <end position="159"/>
    </location>
</feature>
<dbReference type="KEGG" id="des:DSOUD_1478"/>
<dbReference type="Pfam" id="PF13432">
    <property type="entry name" value="TPR_16"/>
    <property type="match status" value="4"/>
</dbReference>
<dbReference type="Proteomes" id="UP000057158">
    <property type="component" value="Chromosome"/>
</dbReference>
<dbReference type="Pfam" id="PF13181">
    <property type="entry name" value="TPR_8"/>
    <property type="match status" value="1"/>
</dbReference>
<keyword evidence="5" id="KW-1185">Reference proteome</keyword>
<accession>A0A0M4DHI4</accession>
<dbReference type="PANTHER" id="PTHR45586:SF1">
    <property type="entry name" value="LIPOPOLYSACCHARIDE ASSEMBLY PROTEIN B"/>
    <property type="match status" value="1"/>
</dbReference>
<dbReference type="PROSITE" id="PS50005">
    <property type="entry name" value="TPR"/>
    <property type="match status" value="7"/>
</dbReference>
<feature type="repeat" description="TPR" evidence="3">
    <location>
        <begin position="307"/>
        <end position="340"/>
    </location>
</feature>
<dbReference type="STRING" id="1603606.DSOUD_1478"/>
<evidence type="ECO:0000313" key="5">
    <source>
        <dbReference type="Proteomes" id="UP000057158"/>
    </source>
</evidence>
<protein>
    <recommendedName>
        <fullName evidence="6">Tetratricopeptide repeat protein</fullName>
    </recommendedName>
</protein>
<dbReference type="InterPro" id="IPR011990">
    <property type="entry name" value="TPR-like_helical_dom_sf"/>
</dbReference>
<dbReference type="PATRIC" id="fig|1603606.3.peg.1611"/>
<dbReference type="RefSeq" id="WP_053550387.1">
    <property type="nucleotide sequence ID" value="NZ_CP010802.1"/>
</dbReference>
<keyword evidence="2 3" id="KW-0802">TPR repeat</keyword>
<reference evidence="4 5" key="1">
    <citation type="submission" date="2015-07" db="EMBL/GenBank/DDBJ databases">
        <title>Isolation and Genomic Characterization of a Novel Halophilic Metal-Reducing Deltaproteobacterium from the Deep Subsurface.</title>
        <authorList>
            <person name="Badalamenti J.P."/>
            <person name="Summers Z.M."/>
            <person name="Gralnick J.A."/>
            <person name="Bond D.R."/>
        </authorList>
    </citation>
    <scope>NUCLEOTIDE SEQUENCE [LARGE SCALE GENOMIC DNA]</scope>
    <source>
        <strain evidence="4 5">WTL</strain>
    </source>
</reference>
<evidence type="ECO:0000256" key="1">
    <source>
        <dbReference type="ARBA" id="ARBA00022737"/>
    </source>
</evidence>
<feature type="repeat" description="TPR" evidence="3">
    <location>
        <begin position="660"/>
        <end position="693"/>
    </location>
</feature>